<proteinExistence type="predicted"/>
<comment type="caution">
    <text evidence="1">The sequence shown here is derived from an EMBL/GenBank/DDBJ whole genome shotgun (WGS) entry which is preliminary data.</text>
</comment>
<keyword evidence="2" id="KW-1185">Reference proteome</keyword>
<sequence>MNNISNQNDDHEIVERYDFSKAVRGKYHEKYRSYQGKIPVNITSNDGDRYVTLRTVKVEAIVTPDGKLTVQLDGDITPGEYRVTLIIEEPATPNTEQTS</sequence>
<evidence type="ECO:0000313" key="1">
    <source>
        <dbReference type="EMBL" id="NEU71221.1"/>
    </source>
</evidence>
<reference evidence="1 2" key="1">
    <citation type="journal article" date="2015" name="Genome Announc.">
        <title>Draft Genome Sequence of Cyanobacterium Hassallia byssoidea Strain VB512170, Isolated from Monuments in India.</title>
        <authorList>
            <person name="Singh D."/>
            <person name="Chandrababunaidu M.M."/>
            <person name="Panda A."/>
            <person name="Sen D."/>
            <person name="Bhattacharyya S."/>
            <person name="Adhikary S.P."/>
            <person name="Tripathy S."/>
        </authorList>
    </citation>
    <scope>NUCLEOTIDE SEQUENCE [LARGE SCALE GENOMIC DNA]</scope>
    <source>
        <strain evidence="1 2">VB512170</strain>
    </source>
</reference>
<name>A0A846H3T7_9CYAN</name>
<protein>
    <submittedName>
        <fullName evidence="1">Uncharacterized protein</fullName>
    </submittedName>
</protein>
<accession>A0A846H3T7</accession>
<dbReference type="AlphaFoldDB" id="A0A846H3T7"/>
<organism evidence="1 2">
    <name type="scientific">Hassallia byssoidea VB512170</name>
    <dbReference type="NCBI Taxonomy" id="1304833"/>
    <lineage>
        <taxon>Bacteria</taxon>
        <taxon>Bacillati</taxon>
        <taxon>Cyanobacteriota</taxon>
        <taxon>Cyanophyceae</taxon>
        <taxon>Nostocales</taxon>
        <taxon>Tolypothrichaceae</taxon>
        <taxon>Hassallia</taxon>
    </lineage>
</organism>
<dbReference type="EMBL" id="JTCM02000002">
    <property type="protein sequence ID" value="NEU71221.1"/>
    <property type="molecule type" value="Genomic_DNA"/>
</dbReference>
<dbReference type="RefSeq" id="WP_039749078.1">
    <property type="nucleotide sequence ID" value="NZ_JTCM02000002.1"/>
</dbReference>
<evidence type="ECO:0000313" key="2">
    <source>
        <dbReference type="Proteomes" id="UP000031549"/>
    </source>
</evidence>
<gene>
    <name evidence="1" type="ORF">PI95_001150</name>
</gene>
<dbReference type="Proteomes" id="UP000031549">
    <property type="component" value="Unassembled WGS sequence"/>
</dbReference>